<evidence type="ECO:0000256" key="6">
    <source>
        <dbReference type="ARBA" id="ARBA00023054"/>
    </source>
</evidence>
<evidence type="ECO:0000313" key="12">
    <source>
        <dbReference type="EMBL" id="KAL1129404.1"/>
    </source>
</evidence>
<sequence length="357" mass="41688">VTEELVRKRCEHNDREIGSLEELSLHQEDIEKLEHLQHWCRNLKILLLHSNLISKIENLGKLKYLEYVNFSLNNIEKIENLEGCESLNKLDFTLNFIGELTSVDTLKKNIHLETLYLSGNPCTDYPGYRDYVIATLPQLKQLDGIEILPSDRIKAMQQYEKIREVILQEQRKHAAKRERQKLGSKMKDSEDYENLTREQLQEYWSEVNEYTPETKTETAKVARACRKKDSEQKEDPTAPSKRTIRLFDKQGNPLNVNEAKIPFRIEENDETNSYVLDLSVYKYLDTNLLEVDVQPNYVRVMVKKKAFQLVLQEEVSPDRSIAQRSQTTGHLVVTMPKVMPSYDNNNLGDTNGLYYCK</sequence>
<evidence type="ECO:0000256" key="10">
    <source>
        <dbReference type="SAM" id="MobiDB-lite"/>
    </source>
</evidence>
<evidence type="ECO:0000259" key="11">
    <source>
        <dbReference type="SMART" id="SM00446"/>
    </source>
</evidence>
<feature type="domain" description="U2A'/phosphoprotein 32 family A C-terminal" evidence="11">
    <location>
        <begin position="125"/>
        <end position="143"/>
    </location>
</feature>
<evidence type="ECO:0000313" key="13">
    <source>
        <dbReference type="Proteomes" id="UP001558652"/>
    </source>
</evidence>
<dbReference type="InterPro" id="IPR001611">
    <property type="entry name" value="Leu-rich_rpt"/>
</dbReference>
<dbReference type="PANTHER" id="PTHR18849:SF0">
    <property type="entry name" value="CILIA- AND FLAGELLA-ASSOCIATED PROTEIN 410-RELATED"/>
    <property type="match status" value="1"/>
</dbReference>
<keyword evidence="8" id="KW-0966">Cell projection</keyword>
<dbReference type="FunFam" id="3.80.10.10:FF:000052">
    <property type="entry name" value="Leucine rich repeat containing 6"/>
    <property type="match status" value="1"/>
</dbReference>
<feature type="compositionally biased region" description="Basic and acidic residues" evidence="10">
    <location>
        <begin position="227"/>
        <end position="236"/>
    </location>
</feature>
<comment type="similarity">
    <text evidence="9">Belongs to the tilB family.</text>
</comment>
<dbReference type="EMBL" id="JBFDAA010000009">
    <property type="protein sequence ID" value="KAL1129404.1"/>
    <property type="molecule type" value="Genomic_DNA"/>
</dbReference>
<name>A0ABD0Z1V2_9HEMI</name>
<proteinExistence type="inferred from homology"/>
<keyword evidence="13" id="KW-1185">Reference proteome</keyword>
<dbReference type="PANTHER" id="PTHR18849">
    <property type="entry name" value="LEUCINE RICH REPEAT PROTEIN"/>
    <property type="match status" value="1"/>
</dbReference>
<dbReference type="AlphaFoldDB" id="A0ABD0Z1V2"/>
<feature type="region of interest" description="Disordered" evidence="10">
    <location>
        <begin position="215"/>
        <end position="242"/>
    </location>
</feature>
<keyword evidence="7" id="KW-0969">Cilium</keyword>
<dbReference type="InterPro" id="IPR003603">
    <property type="entry name" value="U2A'_phosphoprotein32A_C"/>
</dbReference>
<dbReference type="PROSITE" id="PS51450">
    <property type="entry name" value="LRR"/>
    <property type="match status" value="2"/>
</dbReference>
<evidence type="ECO:0000256" key="4">
    <source>
        <dbReference type="ARBA" id="ARBA00022614"/>
    </source>
</evidence>
<accession>A0ABD0Z1V2</accession>
<evidence type="ECO:0000256" key="3">
    <source>
        <dbReference type="ARBA" id="ARBA00022490"/>
    </source>
</evidence>
<keyword evidence="5" id="KW-0677">Repeat</keyword>
<dbReference type="Pfam" id="PF23602">
    <property type="entry name" value="CS_DNAAF11_C"/>
    <property type="match status" value="1"/>
</dbReference>
<evidence type="ECO:0000256" key="5">
    <source>
        <dbReference type="ARBA" id="ARBA00022737"/>
    </source>
</evidence>
<dbReference type="InterPro" id="IPR056496">
    <property type="entry name" value="CS_DNAAF11_C"/>
</dbReference>
<keyword evidence="6" id="KW-0175">Coiled coil</keyword>
<dbReference type="InterPro" id="IPR032675">
    <property type="entry name" value="LRR_dom_sf"/>
</dbReference>
<organism evidence="12 13">
    <name type="scientific">Ranatra chinensis</name>
    <dbReference type="NCBI Taxonomy" id="642074"/>
    <lineage>
        <taxon>Eukaryota</taxon>
        <taxon>Metazoa</taxon>
        <taxon>Ecdysozoa</taxon>
        <taxon>Arthropoda</taxon>
        <taxon>Hexapoda</taxon>
        <taxon>Insecta</taxon>
        <taxon>Pterygota</taxon>
        <taxon>Neoptera</taxon>
        <taxon>Paraneoptera</taxon>
        <taxon>Hemiptera</taxon>
        <taxon>Heteroptera</taxon>
        <taxon>Panheteroptera</taxon>
        <taxon>Nepomorpha</taxon>
        <taxon>Nepidae</taxon>
        <taxon>Ranatrinae</taxon>
        <taxon>Ranatra</taxon>
    </lineage>
</organism>
<dbReference type="GO" id="GO:0005737">
    <property type="term" value="C:cytoplasm"/>
    <property type="evidence" value="ECO:0007669"/>
    <property type="project" value="UniProtKB-SubCell"/>
</dbReference>
<dbReference type="SUPFAM" id="SSF52058">
    <property type="entry name" value="L domain-like"/>
    <property type="match status" value="1"/>
</dbReference>
<evidence type="ECO:0000256" key="7">
    <source>
        <dbReference type="ARBA" id="ARBA00023069"/>
    </source>
</evidence>
<gene>
    <name evidence="12" type="ORF">AAG570_013931</name>
</gene>
<dbReference type="Pfam" id="PF14580">
    <property type="entry name" value="LRR_9"/>
    <property type="match status" value="1"/>
</dbReference>
<evidence type="ECO:0000256" key="2">
    <source>
        <dbReference type="ARBA" id="ARBA00004496"/>
    </source>
</evidence>
<evidence type="ECO:0000256" key="1">
    <source>
        <dbReference type="ARBA" id="ARBA00004138"/>
    </source>
</evidence>
<evidence type="ECO:0000256" key="8">
    <source>
        <dbReference type="ARBA" id="ARBA00023273"/>
    </source>
</evidence>
<dbReference type="Gene3D" id="3.80.10.10">
    <property type="entry name" value="Ribonuclease Inhibitor"/>
    <property type="match status" value="1"/>
</dbReference>
<comment type="caution">
    <text evidence="12">The sequence shown here is derived from an EMBL/GenBank/DDBJ whole genome shotgun (WGS) entry which is preliminary data.</text>
</comment>
<comment type="subcellular location">
    <subcellularLocation>
        <location evidence="1">Cell projection</location>
        <location evidence="1">Cilium</location>
    </subcellularLocation>
    <subcellularLocation>
        <location evidence="2">Cytoplasm</location>
    </subcellularLocation>
</comment>
<evidence type="ECO:0000256" key="9">
    <source>
        <dbReference type="ARBA" id="ARBA00049982"/>
    </source>
</evidence>
<protein>
    <recommendedName>
        <fullName evidence="11">U2A'/phosphoprotein 32 family A C-terminal domain-containing protein</fullName>
    </recommendedName>
</protein>
<dbReference type="SMART" id="SM00446">
    <property type="entry name" value="LRRcap"/>
    <property type="match status" value="1"/>
</dbReference>
<feature type="non-terminal residue" evidence="12">
    <location>
        <position position="1"/>
    </location>
</feature>
<dbReference type="Proteomes" id="UP001558652">
    <property type="component" value="Unassembled WGS sequence"/>
</dbReference>
<reference evidence="12 13" key="1">
    <citation type="submission" date="2024-07" db="EMBL/GenBank/DDBJ databases">
        <title>Chromosome-level genome assembly of the water stick insect Ranatra chinensis (Heteroptera: Nepidae).</title>
        <authorList>
            <person name="Liu X."/>
        </authorList>
    </citation>
    <scope>NUCLEOTIDE SEQUENCE [LARGE SCALE GENOMIC DNA]</scope>
    <source>
        <strain evidence="12">Cailab_2021Rc</strain>
        <tissue evidence="12">Muscle</tissue>
    </source>
</reference>
<keyword evidence="3" id="KW-0963">Cytoplasm</keyword>
<dbReference type="GO" id="GO:0005929">
    <property type="term" value="C:cilium"/>
    <property type="evidence" value="ECO:0007669"/>
    <property type="project" value="UniProtKB-SubCell"/>
</dbReference>
<keyword evidence="4" id="KW-0433">Leucine-rich repeat</keyword>